<evidence type="ECO:0000256" key="1">
    <source>
        <dbReference type="ARBA" id="ARBA00005662"/>
    </source>
</evidence>
<dbReference type="SMART" id="SM00854">
    <property type="entry name" value="PGA_cap"/>
    <property type="match status" value="1"/>
</dbReference>
<dbReference type="InterPro" id="IPR029052">
    <property type="entry name" value="Metallo-depent_PP-like"/>
</dbReference>
<name>A0A381PP27_9ZZZZ</name>
<evidence type="ECO:0000259" key="4">
    <source>
        <dbReference type="SMART" id="SM00854"/>
    </source>
</evidence>
<protein>
    <recommendedName>
        <fullName evidence="4">Capsule synthesis protein CapA domain-containing protein</fullName>
    </recommendedName>
</protein>
<dbReference type="Pfam" id="PF09587">
    <property type="entry name" value="PGA_cap"/>
    <property type="match status" value="1"/>
</dbReference>
<dbReference type="EMBL" id="UINC01001022">
    <property type="protein sequence ID" value="SUZ67819.1"/>
    <property type="molecule type" value="Genomic_DNA"/>
</dbReference>
<dbReference type="SUPFAM" id="SSF56300">
    <property type="entry name" value="Metallo-dependent phosphatases"/>
    <property type="match status" value="1"/>
</dbReference>
<dbReference type="PANTHER" id="PTHR33393">
    <property type="entry name" value="POLYGLUTAMINE SYNTHESIS ACCESSORY PROTEIN RV0574C-RELATED"/>
    <property type="match status" value="1"/>
</dbReference>
<dbReference type="AlphaFoldDB" id="A0A381PP27"/>
<evidence type="ECO:0000256" key="2">
    <source>
        <dbReference type="SAM" id="MobiDB-lite"/>
    </source>
</evidence>
<organism evidence="5">
    <name type="scientific">marine metagenome</name>
    <dbReference type="NCBI Taxonomy" id="408172"/>
    <lineage>
        <taxon>unclassified sequences</taxon>
        <taxon>metagenomes</taxon>
        <taxon>ecological metagenomes</taxon>
    </lineage>
</organism>
<dbReference type="InterPro" id="IPR019079">
    <property type="entry name" value="Capsule_synth_CapA"/>
</dbReference>
<dbReference type="InterPro" id="IPR052169">
    <property type="entry name" value="CW_Biosynth-Accessory"/>
</dbReference>
<feature type="region of interest" description="Disordered" evidence="2">
    <location>
        <begin position="34"/>
        <end position="57"/>
    </location>
</feature>
<sequence length="427" mass="44285">MYRSERRVAWVIQVLVVVGILVVLVGDLLGDGPTGPQRSDEVAAPADGPDPAGPTATTAIAAAPTTGATTGGTAGVASTTGIPATTAPVRTFTLVATGDIISHGAIAERADANVDDGWDYTEMFRRVRPILAGADLALCHIESPLSMDDDDLSFSGTFRVPSSLADAIAAAGYDGCSLASNHALDSGRSSVDATLHHLRRVGLGTAGMADTADAAGPAWYEPGGIRVAHLSYTDLMNGRDLPTDPPWLVGHLDPAVVEADAAAASAAGAEFVVVSLHWGEEYTSQPTDRQAVMVERLLAVPDVDLVLGHHAHVVQPVVRRDGKAAAIGLGNFLTNQPGDEDNPCGACPPSTQDGLIAWFAVADGVDGPRVVDAGYVPTWVDREHAYEIVPIGIDEPEQVDPALLAESAARTAAVVEPQLRRLEFTAG</sequence>
<evidence type="ECO:0000313" key="5">
    <source>
        <dbReference type="EMBL" id="SUZ67819.1"/>
    </source>
</evidence>
<feature type="transmembrane region" description="Helical" evidence="3">
    <location>
        <begin position="7"/>
        <end position="29"/>
    </location>
</feature>
<gene>
    <name evidence="5" type="ORF">METZ01_LOCUS20673</name>
</gene>
<dbReference type="Gene3D" id="3.60.21.10">
    <property type="match status" value="1"/>
</dbReference>
<comment type="similarity">
    <text evidence="1">Belongs to the CapA family.</text>
</comment>
<dbReference type="PANTHER" id="PTHR33393:SF13">
    <property type="entry name" value="PGA BIOSYNTHESIS PROTEIN CAPA"/>
    <property type="match status" value="1"/>
</dbReference>
<proteinExistence type="inferred from homology"/>
<reference evidence="5" key="1">
    <citation type="submission" date="2018-05" db="EMBL/GenBank/DDBJ databases">
        <authorList>
            <person name="Lanie J.A."/>
            <person name="Ng W.-L."/>
            <person name="Kazmierczak K.M."/>
            <person name="Andrzejewski T.M."/>
            <person name="Davidsen T.M."/>
            <person name="Wayne K.J."/>
            <person name="Tettelin H."/>
            <person name="Glass J.I."/>
            <person name="Rusch D."/>
            <person name="Podicherti R."/>
            <person name="Tsui H.-C.T."/>
            <person name="Winkler M.E."/>
        </authorList>
    </citation>
    <scope>NUCLEOTIDE SEQUENCE</scope>
</reference>
<keyword evidence="3" id="KW-1133">Transmembrane helix</keyword>
<feature type="domain" description="Capsule synthesis protein CapA" evidence="4">
    <location>
        <begin position="93"/>
        <end position="336"/>
    </location>
</feature>
<keyword evidence="3" id="KW-0812">Transmembrane</keyword>
<keyword evidence="3" id="KW-0472">Membrane</keyword>
<feature type="compositionally biased region" description="Low complexity" evidence="2">
    <location>
        <begin position="43"/>
        <end position="57"/>
    </location>
</feature>
<evidence type="ECO:0000256" key="3">
    <source>
        <dbReference type="SAM" id="Phobius"/>
    </source>
</evidence>
<accession>A0A381PP27</accession>
<dbReference type="CDD" id="cd07381">
    <property type="entry name" value="MPP_CapA"/>
    <property type="match status" value="1"/>
</dbReference>